<dbReference type="InterPro" id="IPR007848">
    <property type="entry name" value="Small_mtfrase_dom"/>
</dbReference>
<protein>
    <submittedName>
        <fullName evidence="4">Peptide chain release factor N(5)-glutamine methyltransferase</fullName>
    </submittedName>
</protein>
<dbReference type="AlphaFoldDB" id="A0A378PFP5"/>
<dbReference type="Proteomes" id="UP000582487">
    <property type="component" value="Unassembled WGS sequence"/>
</dbReference>
<dbReference type="Pfam" id="PF05175">
    <property type="entry name" value="MTS"/>
    <property type="match status" value="1"/>
</dbReference>
<reference evidence="4 5" key="1">
    <citation type="submission" date="2020-04" db="EMBL/GenBank/DDBJ databases">
        <title>Antimicrobial susceptibility and clonality of vaginal-derived multi-drug resistant Mobiluncus isolates in China.</title>
        <authorList>
            <person name="Zhang X."/>
        </authorList>
    </citation>
    <scope>NUCLEOTIDE SEQUENCE [LARGE SCALE GENOMIC DNA]</scope>
    <source>
        <strain evidence="4 5">7</strain>
    </source>
</reference>
<dbReference type="PANTHER" id="PTHR18895:SF74">
    <property type="entry name" value="MTRF1L RELEASE FACTOR GLUTAMINE METHYLTRANSFERASE"/>
    <property type="match status" value="1"/>
</dbReference>
<feature type="region of interest" description="Disordered" evidence="1">
    <location>
        <begin position="193"/>
        <end position="226"/>
    </location>
</feature>
<dbReference type="GO" id="GO:0008757">
    <property type="term" value="F:S-adenosylmethionine-dependent methyltransferase activity"/>
    <property type="evidence" value="ECO:0007669"/>
    <property type="project" value="UniProtKB-ARBA"/>
</dbReference>
<dbReference type="GO" id="GO:0003676">
    <property type="term" value="F:nucleic acid binding"/>
    <property type="evidence" value="ECO:0007669"/>
    <property type="project" value="InterPro"/>
</dbReference>
<dbReference type="EMBL" id="JABCUV010000001">
    <property type="protein sequence ID" value="NMW92492.1"/>
    <property type="molecule type" value="Genomic_DNA"/>
</dbReference>
<gene>
    <name evidence="4" type="ORF">HHJ74_02010</name>
</gene>
<dbReference type="GO" id="GO:0008170">
    <property type="term" value="F:N-methyltransferase activity"/>
    <property type="evidence" value="ECO:0007669"/>
    <property type="project" value="UniProtKB-ARBA"/>
</dbReference>
<evidence type="ECO:0000256" key="1">
    <source>
        <dbReference type="SAM" id="MobiDB-lite"/>
    </source>
</evidence>
<dbReference type="CDD" id="cd02440">
    <property type="entry name" value="AdoMet_MTases"/>
    <property type="match status" value="1"/>
</dbReference>
<dbReference type="InterPro" id="IPR050320">
    <property type="entry name" value="N5-glutamine_MTase"/>
</dbReference>
<accession>A0A378PFP5</accession>
<dbReference type="Pfam" id="PF17827">
    <property type="entry name" value="PrmC_N"/>
    <property type="match status" value="1"/>
</dbReference>
<dbReference type="InterPro" id="IPR029063">
    <property type="entry name" value="SAM-dependent_MTases_sf"/>
</dbReference>
<keyword evidence="4" id="KW-0489">Methyltransferase</keyword>
<comment type="caution">
    <text evidence="4">The sequence shown here is derived from an EMBL/GenBank/DDBJ whole genome shotgun (WGS) entry which is preliminary data.</text>
</comment>
<dbReference type="GO" id="GO:0032259">
    <property type="term" value="P:methylation"/>
    <property type="evidence" value="ECO:0007669"/>
    <property type="project" value="UniProtKB-KW"/>
</dbReference>
<dbReference type="PROSITE" id="PS00092">
    <property type="entry name" value="N6_MTASE"/>
    <property type="match status" value="1"/>
</dbReference>
<evidence type="ECO:0000259" key="2">
    <source>
        <dbReference type="Pfam" id="PF05175"/>
    </source>
</evidence>
<name>A0A378PFP5_9ACTO</name>
<evidence type="ECO:0000313" key="4">
    <source>
        <dbReference type="EMBL" id="NMW92492.1"/>
    </source>
</evidence>
<dbReference type="InterPro" id="IPR040758">
    <property type="entry name" value="PrmC_N"/>
</dbReference>
<dbReference type="SUPFAM" id="SSF53335">
    <property type="entry name" value="S-adenosyl-L-methionine-dependent methyltransferases"/>
    <property type="match status" value="1"/>
</dbReference>
<dbReference type="Gene3D" id="3.40.50.150">
    <property type="entry name" value="Vaccinia Virus protein VP39"/>
    <property type="match status" value="1"/>
</dbReference>
<dbReference type="PANTHER" id="PTHR18895">
    <property type="entry name" value="HEMK METHYLTRANSFERASE"/>
    <property type="match status" value="1"/>
</dbReference>
<dbReference type="Gene3D" id="1.10.8.10">
    <property type="entry name" value="DNA helicase RuvA subunit, C-terminal domain"/>
    <property type="match status" value="1"/>
</dbReference>
<proteinExistence type="predicted"/>
<feature type="domain" description="Release factor glutamine methyltransferase N-terminal" evidence="3">
    <location>
        <begin position="12"/>
        <end position="76"/>
    </location>
</feature>
<evidence type="ECO:0000313" key="5">
    <source>
        <dbReference type="Proteomes" id="UP000582487"/>
    </source>
</evidence>
<keyword evidence="4" id="KW-0808">Transferase</keyword>
<dbReference type="RefSeq" id="WP_004016644.1">
    <property type="nucleotide sequence ID" value="NZ_CAMUNX010000012.1"/>
</dbReference>
<dbReference type="InterPro" id="IPR002052">
    <property type="entry name" value="DNA_methylase_N6_adenine_CS"/>
</dbReference>
<evidence type="ECO:0000259" key="3">
    <source>
        <dbReference type="Pfam" id="PF17827"/>
    </source>
</evidence>
<sequence>MKIPERISSRAAVNDAAFVLNEAGIGNARMEASWLLQHVLEHPPLYDERLDAAKYQEFFALVGQRAHRVPLQHVMGEMYFRGLKLRARPGVFVVRPETEWVAEAGIETAQVWGAQGIPPQVLDLGCGSGALGLAVAAEVADTVLTSVDISPEAVALTQENADLCGIKARVILADATDLGGLISALTADSRLAPHETDRKAAATEGECQTEAAPHESENNGANETKATPKFHVIVTNPPYVIETVTQPEAAADPPQALYGGGTDGLDIPRRFLENAAKLLVSGGTVVMEHGETQGEALVVAARDLGFARAHIEKDLAGRPRFLRASEYQGL</sequence>
<feature type="domain" description="Methyltransferase small" evidence="2">
    <location>
        <begin position="120"/>
        <end position="176"/>
    </location>
</feature>
<organism evidence="4 5">
    <name type="scientific">Mobiluncus mulieris</name>
    <dbReference type="NCBI Taxonomy" id="2052"/>
    <lineage>
        <taxon>Bacteria</taxon>
        <taxon>Bacillati</taxon>
        <taxon>Actinomycetota</taxon>
        <taxon>Actinomycetes</taxon>
        <taxon>Actinomycetales</taxon>
        <taxon>Actinomycetaceae</taxon>
        <taxon>Mobiluncus</taxon>
    </lineage>
</organism>